<evidence type="ECO:0000313" key="3">
    <source>
        <dbReference type="EMBL" id="EER04984.1"/>
    </source>
</evidence>
<name>C5LE59_PERM5</name>
<accession>C5LE59</accession>
<dbReference type="GeneID" id="9050514"/>
<keyword evidence="2" id="KW-0472">Membrane</keyword>
<proteinExistence type="predicted"/>
<dbReference type="InParanoid" id="C5LE59"/>
<sequence>MAALASSELDWSKITLEPVMAPTPTATGGLDLSGIVLDGPGTTSAAVGIDLSGYTLEPPESDTPAAADLDWFSVSPEGTTSPTTTGPKADVPETAEDSPSGSTCAASRGWPAELVGVLIAISLLGLIASSVQLYLLKKIVKQTLVPEEVDVELGSSFLAGRGFIYLEAIENDDTKDFYPIVASLGRPY</sequence>
<feature type="region of interest" description="Disordered" evidence="1">
    <location>
        <begin position="72"/>
        <end position="104"/>
    </location>
</feature>
<reference evidence="3 4" key="1">
    <citation type="submission" date="2008-07" db="EMBL/GenBank/DDBJ databases">
        <authorList>
            <person name="El-Sayed N."/>
            <person name="Caler E."/>
            <person name="Inman J."/>
            <person name="Amedeo P."/>
            <person name="Hass B."/>
            <person name="Wortman J."/>
        </authorList>
    </citation>
    <scope>NUCLEOTIDE SEQUENCE [LARGE SCALE GENOMIC DNA]</scope>
    <source>
        <strain evidence="4">ATCC 50983 / TXsc</strain>
    </source>
</reference>
<evidence type="ECO:0000256" key="2">
    <source>
        <dbReference type="SAM" id="Phobius"/>
    </source>
</evidence>
<keyword evidence="2" id="KW-0812">Transmembrane</keyword>
<organism evidence="4">
    <name type="scientific">Perkinsus marinus (strain ATCC 50983 / TXsc)</name>
    <dbReference type="NCBI Taxonomy" id="423536"/>
    <lineage>
        <taxon>Eukaryota</taxon>
        <taxon>Sar</taxon>
        <taxon>Alveolata</taxon>
        <taxon>Perkinsozoa</taxon>
        <taxon>Perkinsea</taxon>
        <taxon>Perkinsida</taxon>
        <taxon>Perkinsidae</taxon>
        <taxon>Perkinsus</taxon>
    </lineage>
</organism>
<feature type="transmembrane region" description="Helical" evidence="2">
    <location>
        <begin position="114"/>
        <end position="136"/>
    </location>
</feature>
<dbReference type="RefSeq" id="XP_002773168.1">
    <property type="nucleotide sequence ID" value="XM_002773122.1"/>
</dbReference>
<dbReference type="AlphaFoldDB" id="C5LE59"/>
<keyword evidence="4" id="KW-1185">Reference proteome</keyword>
<evidence type="ECO:0000313" key="4">
    <source>
        <dbReference type="Proteomes" id="UP000007800"/>
    </source>
</evidence>
<dbReference type="EMBL" id="GG681116">
    <property type="protein sequence ID" value="EER04984.1"/>
    <property type="molecule type" value="Genomic_DNA"/>
</dbReference>
<feature type="compositionally biased region" description="Low complexity" evidence="1">
    <location>
        <begin position="75"/>
        <end position="87"/>
    </location>
</feature>
<gene>
    <name evidence="3" type="ORF">Pmar_PMAR020131</name>
</gene>
<protein>
    <submittedName>
        <fullName evidence="3">Uncharacterized protein</fullName>
    </submittedName>
</protein>
<keyword evidence="2" id="KW-1133">Transmembrane helix</keyword>
<evidence type="ECO:0000256" key="1">
    <source>
        <dbReference type="SAM" id="MobiDB-lite"/>
    </source>
</evidence>
<dbReference type="Proteomes" id="UP000007800">
    <property type="component" value="Unassembled WGS sequence"/>
</dbReference>